<reference evidence="2 3" key="1">
    <citation type="submission" date="2018-06" db="EMBL/GenBank/DDBJ databases">
        <title>Paenibacillus imtechensis sp. nov.</title>
        <authorList>
            <person name="Pinnaka A.K."/>
            <person name="Singh H."/>
            <person name="Kaur M."/>
        </authorList>
    </citation>
    <scope>NUCLEOTIDE SEQUENCE [LARGE SCALE GENOMIC DNA]</scope>
    <source>
        <strain evidence="2 3">SMB1</strain>
    </source>
</reference>
<comment type="caution">
    <text evidence="2">The sequence shown here is derived from an EMBL/GenBank/DDBJ whole genome shotgun (WGS) entry which is preliminary data.</text>
</comment>
<organism evidence="2 3">
    <name type="scientific">Paenibacillus sambharensis</name>
    <dbReference type="NCBI Taxonomy" id="1803190"/>
    <lineage>
        <taxon>Bacteria</taxon>
        <taxon>Bacillati</taxon>
        <taxon>Bacillota</taxon>
        <taxon>Bacilli</taxon>
        <taxon>Bacillales</taxon>
        <taxon>Paenibacillaceae</taxon>
        <taxon>Paenibacillus</taxon>
    </lineage>
</organism>
<sequence>MRKSIFIFVLSSLVLLMSPLTGNAEGKNAGEKKGRILIKNKEIIELKILEERAEKGLTDLVLDEGTSTKTNIVMTSKNGKKMRFKVKKLKTAQLLEKSTSVNGDTVESYAVTSITNYDSDRYDSKNDSSYGIKAYSRIYIDKITYTDVPGTYWKLIKATGGWERNDPILRLANRKVNLGTVGLSRQRIESQQVTYEPTRDTWSYNAPSDWNPVNSQGVNITTPFVGASSTVDIFVSDPDKSWELQFANNFK</sequence>
<keyword evidence="3" id="KW-1185">Reference proteome</keyword>
<gene>
    <name evidence="2" type="ORF">DNH61_24495</name>
</gene>
<dbReference type="OrthoDB" id="2603153at2"/>
<dbReference type="EMBL" id="QKRB01000058">
    <property type="protein sequence ID" value="PZD93208.1"/>
    <property type="molecule type" value="Genomic_DNA"/>
</dbReference>
<accession>A0A2W1KZU9</accession>
<evidence type="ECO:0000256" key="1">
    <source>
        <dbReference type="SAM" id="SignalP"/>
    </source>
</evidence>
<feature type="signal peptide" evidence="1">
    <location>
        <begin position="1"/>
        <end position="24"/>
    </location>
</feature>
<dbReference type="Proteomes" id="UP000249522">
    <property type="component" value="Unassembled WGS sequence"/>
</dbReference>
<proteinExistence type="predicted"/>
<feature type="chain" id="PRO_5016175754" evidence="1">
    <location>
        <begin position="25"/>
        <end position="251"/>
    </location>
</feature>
<evidence type="ECO:0000313" key="3">
    <source>
        <dbReference type="Proteomes" id="UP000249522"/>
    </source>
</evidence>
<protein>
    <submittedName>
        <fullName evidence="2">Uncharacterized protein</fullName>
    </submittedName>
</protein>
<keyword evidence="1" id="KW-0732">Signal</keyword>
<dbReference type="RefSeq" id="WP_111149563.1">
    <property type="nucleotide sequence ID" value="NZ_QKRB01000058.1"/>
</dbReference>
<name>A0A2W1KZU9_9BACL</name>
<evidence type="ECO:0000313" key="2">
    <source>
        <dbReference type="EMBL" id="PZD93208.1"/>
    </source>
</evidence>
<dbReference type="AlphaFoldDB" id="A0A2W1KZU9"/>